<protein>
    <recommendedName>
        <fullName evidence="3">Xylose isomerase-like TIM barrel domain-containing protein</fullName>
    </recommendedName>
</protein>
<evidence type="ECO:0000313" key="2">
    <source>
        <dbReference type="Proteomes" id="UP000176864"/>
    </source>
</evidence>
<dbReference type="Gene3D" id="3.20.20.150">
    <property type="entry name" value="Divalent-metal-dependent TIM barrel enzymes"/>
    <property type="match status" value="1"/>
</dbReference>
<evidence type="ECO:0000313" key="1">
    <source>
        <dbReference type="EMBL" id="OGE79546.1"/>
    </source>
</evidence>
<gene>
    <name evidence="1" type="ORF">A2751_00435</name>
</gene>
<sequence length="263" mass="30440">MNHPELVLSNTTSFFSGNIENLFKNARKYGFHYIEIVPYRWIKPEQILSLQNRYGVKVAGIHLPTVWSETLMKTIKEKPGLFEQFFAVVFNFYLGKAKYSPGMDIARTLADQRPYLLIHSNVVKELSAEFEPIAKEFHTVAENIPRVYGHDPLLWDPVTIQNQLVPRGLKGLVFDVGHYNQTMQDLPELNLFEMYQQIAPEVIHISYNSLLIHLLPNKKEQEDLKKLLQIHQPKYITIETNPLISIKKGKLLLEKIIEESNSA</sequence>
<dbReference type="EMBL" id="MFEK01000001">
    <property type="protein sequence ID" value="OGE79546.1"/>
    <property type="molecule type" value="Genomic_DNA"/>
</dbReference>
<proteinExistence type="predicted"/>
<dbReference type="AlphaFoldDB" id="A0A1F5NPE3"/>
<dbReference type="STRING" id="1817824.A2751_00435"/>
<name>A0A1F5NPE3_9BACT</name>
<dbReference type="Proteomes" id="UP000176864">
    <property type="component" value="Unassembled WGS sequence"/>
</dbReference>
<organism evidence="1 2">
    <name type="scientific">Candidatus Doudnabacteria bacterium RIFCSPHIGHO2_01_FULL_46_14</name>
    <dbReference type="NCBI Taxonomy" id="1817824"/>
    <lineage>
        <taxon>Bacteria</taxon>
        <taxon>Candidatus Doudnaibacteriota</taxon>
    </lineage>
</organism>
<dbReference type="SUPFAM" id="SSF51658">
    <property type="entry name" value="Xylose isomerase-like"/>
    <property type="match status" value="1"/>
</dbReference>
<dbReference type="InterPro" id="IPR036237">
    <property type="entry name" value="Xyl_isomerase-like_sf"/>
</dbReference>
<accession>A0A1F5NPE3</accession>
<comment type="caution">
    <text evidence="1">The sequence shown here is derived from an EMBL/GenBank/DDBJ whole genome shotgun (WGS) entry which is preliminary data.</text>
</comment>
<reference evidence="1 2" key="1">
    <citation type="journal article" date="2016" name="Nat. Commun.">
        <title>Thousands of microbial genomes shed light on interconnected biogeochemical processes in an aquifer system.</title>
        <authorList>
            <person name="Anantharaman K."/>
            <person name="Brown C.T."/>
            <person name="Hug L.A."/>
            <person name="Sharon I."/>
            <person name="Castelle C.J."/>
            <person name="Probst A.J."/>
            <person name="Thomas B.C."/>
            <person name="Singh A."/>
            <person name="Wilkins M.J."/>
            <person name="Karaoz U."/>
            <person name="Brodie E.L."/>
            <person name="Williams K.H."/>
            <person name="Hubbard S.S."/>
            <person name="Banfield J.F."/>
        </authorList>
    </citation>
    <scope>NUCLEOTIDE SEQUENCE [LARGE SCALE GENOMIC DNA]</scope>
</reference>
<evidence type="ECO:0008006" key="3">
    <source>
        <dbReference type="Google" id="ProtNLM"/>
    </source>
</evidence>